<name>A0A6C1TV07_9CORY</name>
<proteinExistence type="predicted"/>
<dbReference type="Proteomes" id="UP000336646">
    <property type="component" value="Unassembled WGS sequence"/>
</dbReference>
<evidence type="ECO:0000313" key="2">
    <source>
        <dbReference type="Proteomes" id="UP000336646"/>
    </source>
</evidence>
<dbReference type="Gene3D" id="3.40.50.150">
    <property type="entry name" value="Vaccinia Virus protein VP39"/>
    <property type="match status" value="1"/>
</dbReference>
<dbReference type="AlphaFoldDB" id="A0A6C1TV07"/>
<dbReference type="GO" id="GO:0032259">
    <property type="term" value="P:methylation"/>
    <property type="evidence" value="ECO:0007669"/>
    <property type="project" value="UniProtKB-KW"/>
</dbReference>
<dbReference type="GO" id="GO:0008168">
    <property type="term" value="F:methyltransferase activity"/>
    <property type="evidence" value="ECO:0007669"/>
    <property type="project" value="UniProtKB-KW"/>
</dbReference>
<dbReference type="OrthoDB" id="4774874at2"/>
<dbReference type="SUPFAM" id="SSF53335">
    <property type="entry name" value="S-adenosyl-L-methionine-dependent methyltransferases"/>
    <property type="match status" value="1"/>
</dbReference>
<evidence type="ECO:0000313" key="1">
    <source>
        <dbReference type="EMBL" id="TVS26869.1"/>
    </source>
</evidence>
<dbReference type="EMBL" id="RXIR01000025">
    <property type="protein sequence ID" value="TVS26869.1"/>
    <property type="molecule type" value="Genomic_DNA"/>
</dbReference>
<comment type="caution">
    <text evidence="1">The sequence shown here is derived from an EMBL/GenBank/DDBJ whole genome shotgun (WGS) entry which is preliminary data.</text>
</comment>
<protein>
    <submittedName>
        <fullName evidence="1">O-methyltransferase</fullName>
    </submittedName>
</protein>
<reference evidence="1 2" key="1">
    <citation type="submission" date="2018-12" db="EMBL/GenBank/DDBJ databases">
        <title>Corynebacterium sanguinis sp. nov., a clinically-associated and environmental corynebacterium.</title>
        <authorList>
            <person name="Gonzales-Siles L."/>
            <person name="Jaen-Luchoro D."/>
            <person name="Cardew S."/>
            <person name="Inganas E."/>
            <person name="Ohlen M."/>
            <person name="Jensie-Markopolous S."/>
            <person name="Pinyeiro-Iglesias B."/>
            <person name="Molin K."/>
            <person name="Skovbjerg S."/>
            <person name="Svensson-Stadler L."/>
            <person name="Funke G."/>
            <person name="Moore E.R.B."/>
        </authorList>
    </citation>
    <scope>NUCLEOTIDE SEQUENCE [LARGE SCALE GENOMIC DNA]</scope>
    <source>
        <strain evidence="1 2">58734</strain>
    </source>
</reference>
<accession>A0A6C1TV07</accession>
<sequence length="230" mass="23723">MPRIETVTDTAFTTMNTYIASRPVAGAADAVEQFAQGFDAARTEAEENNLALPSPAVGSLLSTLAAATTSAHGAVAVTPAAGVVGLYILRGLPQKATVTCIDPEATHQASAKEAFRLGGFAASRGRFLTARPLDVMSRLAPASYQLVYADVEPTELSTVIKSAWPLLAPGGTLVLAGSLLDGTLTDATRRDRATEAARAAEDDVDGLAASEGAVVTRLPLDSGLTLVTKR</sequence>
<organism evidence="1 2">
    <name type="scientific">Corynebacterium sanguinis</name>
    <dbReference type="NCBI Taxonomy" id="2594913"/>
    <lineage>
        <taxon>Bacteria</taxon>
        <taxon>Bacillati</taxon>
        <taxon>Actinomycetota</taxon>
        <taxon>Actinomycetes</taxon>
        <taxon>Mycobacteriales</taxon>
        <taxon>Corynebacteriaceae</taxon>
        <taxon>Corynebacterium</taxon>
    </lineage>
</organism>
<keyword evidence="1" id="KW-0489">Methyltransferase</keyword>
<keyword evidence="1" id="KW-0808">Transferase</keyword>
<gene>
    <name evidence="1" type="ORF">EKI59_09920</name>
</gene>
<dbReference type="InterPro" id="IPR029063">
    <property type="entry name" value="SAM-dependent_MTases_sf"/>
</dbReference>